<feature type="repeat" description="TPR" evidence="3">
    <location>
        <begin position="203"/>
        <end position="236"/>
    </location>
</feature>
<evidence type="ECO:0000259" key="5">
    <source>
        <dbReference type="PROSITE" id="PS51755"/>
    </source>
</evidence>
<dbReference type="PROSITE" id="PS51755">
    <property type="entry name" value="OMPR_PHOB"/>
    <property type="match status" value="1"/>
</dbReference>
<accession>A0A2D0N6X7</accession>
<dbReference type="SUPFAM" id="SSF48452">
    <property type="entry name" value="TPR-like"/>
    <property type="match status" value="1"/>
</dbReference>
<gene>
    <name evidence="6" type="ORF">CRP01_23350</name>
</gene>
<dbReference type="InterPro" id="IPR011990">
    <property type="entry name" value="TPR-like_helical_dom_sf"/>
</dbReference>
<dbReference type="PROSITE" id="PS50005">
    <property type="entry name" value="TPR"/>
    <property type="match status" value="1"/>
</dbReference>
<sequence>MQTPVKWWNKWWDHFFQPQKPMNREENPESTTPKQLPVFDLRIQLFGHVRCFASNREIPEMSSPQHTLLLAYFARHAGQKIRRDQLIGQFWPDVHQESARNSLNVALCHIRRHFRQYVRPQEQIIVHQRGCYRFNPNWIIQTDVQRFEQYLQQGQQLEKTLDTAGAFRAYRRAAQVYSGDLLSAFPYEEWTGTPREQLRQRYLQALEGLGICHLQRNESQAARATFQQMLQRDPYLERAHQLLMWCYAKEGQRDLAIRQYRKCQSLLLQEFGLEPSSQTQTLYHCIVSGEALQTAFLSRA</sequence>
<organism evidence="6 7">
    <name type="scientific">Flavilitoribacter nigricans (strain ATCC 23147 / DSM 23189 / NBRC 102662 / NCIMB 1420 / SS-2)</name>
    <name type="common">Lewinella nigricans</name>
    <dbReference type="NCBI Taxonomy" id="1122177"/>
    <lineage>
        <taxon>Bacteria</taxon>
        <taxon>Pseudomonadati</taxon>
        <taxon>Bacteroidota</taxon>
        <taxon>Saprospiria</taxon>
        <taxon>Saprospirales</taxon>
        <taxon>Lewinellaceae</taxon>
        <taxon>Flavilitoribacter</taxon>
    </lineage>
</organism>
<dbReference type="GO" id="GO:0006355">
    <property type="term" value="P:regulation of DNA-templated transcription"/>
    <property type="evidence" value="ECO:0007669"/>
    <property type="project" value="InterPro"/>
</dbReference>
<feature type="DNA-binding region" description="OmpR/PhoB-type" evidence="4">
    <location>
        <begin position="33"/>
        <end position="136"/>
    </location>
</feature>
<evidence type="ECO:0000313" key="6">
    <source>
        <dbReference type="EMBL" id="PHN04136.1"/>
    </source>
</evidence>
<dbReference type="PANTHER" id="PTHR35807">
    <property type="entry name" value="TRANSCRIPTIONAL REGULATOR REDD-RELATED"/>
    <property type="match status" value="1"/>
</dbReference>
<keyword evidence="3" id="KW-0802">TPR repeat</keyword>
<dbReference type="SMART" id="SM00862">
    <property type="entry name" value="Trans_reg_C"/>
    <property type="match status" value="1"/>
</dbReference>
<feature type="domain" description="OmpR/PhoB-type" evidence="5">
    <location>
        <begin position="33"/>
        <end position="136"/>
    </location>
</feature>
<evidence type="ECO:0000256" key="3">
    <source>
        <dbReference type="PROSITE-ProRule" id="PRU00339"/>
    </source>
</evidence>
<evidence type="ECO:0000256" key="4">
    <source>
        <dbReference type="PROSITE-ProRule" id="PRU01091"/>
    </source>
</evidence>
<comment type="caution">
    <text evidence="6">The sequence shown here is derived from an EMBL/GenBank/DDBJ whole genome shotgun (WGS) entry which is preliminary data.</text>
</comment>
<dbReference type="InterPro" id="IPR051677">
    <property type="entry name" value="AfsR-DnrI-RedD_regulator"/>
</dbReference>
<dbReference type="RefSeq" id="WP_099152522.1">
    <property type="nucleotide sequence ID" value="NZ_PDUD01000027.1"/>
</dbReference>
<reference evidence="6 7" key="1">
    <citation type="submission" date="2017-10" db="EMBL/GenBank/DDBJ databases">
        <title>The draft genome sequence of Lewinella nigricans NBRC 102662.</title>
        <authorList>
            <person name="Wang K."/>
        </authorList>
    </citation>
    <scope>NUCLEOTIDE SEQUENCE [LARGE SCALE GENOMIC DNA]</scope>
    <source>
        <strain evidence="6 7">NBRC 102662</strain>
    </source>
</reference>
<dbReference type="GO" id="GO:0003677">
    <property type="term" value="F:DNA binding"/>
    <property type="evidence" value="ECO:0007669"/>
    <property type="project" value="UniProtKB-UniRule"/>
</dbReference>
<dbReference type="Gene3D" id="1.25.40.10">
    <property type="entry name" value="Tetratricopeptide repeat domain"/>
    <property type="match status" value="1"/>
</dbReference>
<dbReference type="InterPro" id="IPR036388">
    <property type="entry name" value="WH-like_DNA-bd_sf"/>
</dbReference>
<dbReference type="OrthoDB" id="9779074at2"/>
<comment type="similarity">
    <text evidence="1">Belongs to the AfsR/DnrI/RedD regulatory family.</text>
</comment>
<dbReference type="InterPro" id="IPR005158">
    <property type="entry name" value="BTAD"/>
</dbReference>
<name>A0A2D0N6X7_FLAN2</name>
<dbReference type="GO" id="GO:0000160">
    <property type="term" value="P:phosphorelay signal transduction system"/>
    <property type="evidence" value="ECO:0007669"/>
    <property type="project" value="InterPro"/>
</dbReference>
<dbReference type="SUPFAM" id="SSF46894">
    <property type="entry name" value="C-terminal effector domain of the bipartite response regulators"/>
    <property type="match status" value="1"/>
</dbReference>
<dbReference type="PANTHER" id="PTHR35807:SF2">
    <property type="entry name" value="TRANSCRIPTIONAL ACTIVATOR DOMAIN"/>
    <property type="match status" value="1"/>
</dbReference>
<keyword evidence="7" id="KW-1185">Reference proteome</keyword>
<dbReference type="Pfam" id="PF00486">
    <property type="entry name" value="Trans_reg_C"/>
    <property type="match status" value="1"/>
</dbReference>
<dbReference type="SMART" id="SM01043">
    <property type="entry name" value="BTAD"/>
    <property type="match status" value="1"/>
</dbReference>
<dbReference type="CDD" id="cd15831">
    <property type="entry name" value="BTAD"/>
    <property type="match status" value="1"/>
</dbReference>
<evidence type="ECO:0000313" key="7">
    <source>
        <dbReference type="Proteomes" id="UP000223913"/>
    </source>
</evidence>
<dbReference type="EMBL" id="PDUD01000027">
    <property type="protein sequence ID" value="PHN04136.1"/>
    <property type="molecule type" value="Genomic_DNA"/>
</dbReference>
<keyword evidence="2 4" id="KW-0238">DNA-binding</keyword>
<evidence type="ECO:0000256" key="2">
    <source>
        <dbReference type="ARBA" id="ARBA00023125"/>
    </source>
</evidence>
<protein>
    <recommendedName>
        <fullName evidence="5">OmpR/PhoB-type domain-containing protein</fullName>
    </recommendedName>
</protein>
<dbReference type="Proteomes" id="UP000223913">
    <property type="component" value="Unassembled WGS sequence"/>
</dbReference>
<evidence type="ECO:0000256" key="1">
    <source>
        <dbReference type="ARBA" id="ARBA00005820"/>
    </source>
</evidence>
<dbReference type="AlphaFoldDB" id="A0A2D0N6X7"/>
<dbReference type="InterPro" id="IPR019734">
    <property type="entry name" value="TPR_rpt"/>
</dbReference>
<dbReference type="Pfam" id="PF03704">
    <property type="entry name" value="BTAD"/>
    <property type="match status" value="1"/>
</dbReference>
<proteinExistence type="inferred from homology"/>
<dbReference type="InterPro" id="IPR001867">
    <property type="entry name" value="OmpR/PhoB-type_DNA-bd"/>
</dbReference>
<dbReference type="InterPro" id="IPR016032">
    <property type="entry name" value="Sig_transdc_resp-reg_C-effctor"/>
</dbReference>
<dbReference type="Gene3D" id="1.10.10.10">
    <property type="entry name" value="Winged helix-like DNA-binding domain superfamily/Winged helix DNA-binding domain"/>
    <property type="match status" value="1"/>
</dbReference>